<evidence type="ECO:0000313" key="3">
    <source>
        <dbReference type="Proteomes" id="UP000607397"/>
    </source>
</evidence>
<name>A0A8K2A0I0_9CYAN</name>
<reference evidence="2" key="1">
    <citation type="submission" date="2019-12" db="EMBL/GenBank/DDBJ databases">
        <title>High-Quality draft genome sequences of three cyanobacteria isolated from the limestone walls of the Old Cathedral of Coimbra.</title>
        <authorList>
            <person name="Tiago I."/>
            <person name="Soares F."/>
            <person name="Portugal A."/>
        </authorList>
    </citation>
    <scope>NUCLEOTIDE SEQUENCE [LARGE SCALE GENOMIC DNA]</scope>
    <source>
        <strain evidence="2">C</strain>
    </source>
</reference>
<evidence type="ECO:0000313" key="2">
    <source>
        <dbReference type="EMBL" id="NCJ08730.1"/>
    </source>
</evidence>
<keyword evidence="3" id="KW-1185">Reference proteome</keyword>
<dbReference type="Proteomes" id="UP000607397">
    <property type="component" value="Unassembled WGS sequence"/>
</dbReference>
<protein>
    <submittedName>
        <fullName evidence="2">Glutamyl-tRNA amidotransferase</fullName>
    </submittedName>
</protein>
<dbReference type="InterPro" id="IPR053844">
    <property type="entry name" value="AH_C"/>
</dbReference>
<sequence length="137" mass="14355">MPTETVCLAVNGTLMRGLALNANFLALGATFAAETVTAPIYRLWSIEEGYPAMQRVSQGGAAIALELWQLPVASLATLLEQEPPGLCVGKVHLANGEAVLGIVAEAITCEGQLDITPWGGWRAYIDAPALSPPAPSR</sequence>
<accession>A0A8K2A0I0</accession>
<comment type="caution">
    <text evidence="2">The sequence shown here is derived from an EMBL/GenBank/DDBJ whole genome shotgun (WGS) entry which is preliminary data.</text>
</comment>
<dbReference type="EMBL" id="WVIC01000070">
    <property type="protein sequence ID" value="NCJ08730.1"/>
    <property type="molecule type" value="Genomic_DNA"/>
</dbReference>
<organism evidence="2 3">
    <name type="scientific">Petrachloros mirabilis ULC683</name>
    <dbReference type="NCBI Taxonomy" id="2781853"/>
    <lineage>
        <taxon>Bacteria</taxon>
        <taxon>Bacillati</taxon>
        <taxon>Cyanobacteriota</taxon>
        <taxon>Cyanophyceae</taxon>
        <taxon>Synechococcales</taxon>
        <taxon>Petrachlorosaceae</taxon>
        <taxon>Petrachloros</taxon>
        <taxon>Petrachloros mirabilis</taxon>
    </lineage>
</organism>
<gene>
    <name evidence="2" type="ORF">GS597_19905</name>
</gene>
<feature type="domain" description="Allophanate hydrolase C-terminal" evidence="1">
    <location>
        <begin position="8"/>
        <end position="125"/>
    </location>
</feature>
<dbReference type="Pfam" id="PF21986">
    <property type="entry name" value="AH_C"/>
    <property type="match status" value="1"/>
</dbReference>
<evidence type="ECO:0000259" key="1">
    <source>
        <dbReference type="Pfam" id="PF21986"/>
    </source>
</evidence>
<proteinExistence type="predicted"/>
<dbReference type="Gene3D" id="3.10.490.10">
    <property type="entry name" value="Gamma-glutamyl cyclotransferase-like"/>
    <property type="match status" value="1"/>
</dbReference>
<dbReference type="AlphaFoldDB" id="A0A8K2A0I0"/>